<comment type="caution">
    <text evidence="1">The sequence shown here is derived from an EMBL/GenBank/DDBJ whole genome shotgun (WGS) entry which is preliminary data.</text>
</comment>
<evidence type="ECO:0000313" key="2">
    <source>
        <dbReference type="Proteomes" id="UP000430079"/>
    </source>
</evidence>
<dbReference type="InterPro" id="IPR046042">
    <property type="entry name" value="DUF6000"/>
</dbReference>
<gene>
    <name evidence="1" type="ORF">Sgleb_26500</name>
</gene>
<dbReference type="Pfam" id="PF19463">
    <property type="entry name" value="DUF6000"/>
    <property type="match status" value="1"/>
</dbReference>
<protein>
    <submittedName>
        <fullName evidence="1">Uncharacterized protein</fullName>
    </submittedName>
</protein>
<name>A0A640ST40_9ACTN</name>
<dbReference type="AlphaFoldDB" id="A0A640ST40"/>
<accession>A0A640ST40</accession>
<proteinExistence type="predicted"/>
<evidence type="ECO:0000313" key="1">
    <source>
        <dbReference type="EMBL" id="GFE14603.1"/>
    </source>
</evidence>
<reference evidence="1 2" key="1">
    <citation type="submission" date="2019-12" db="EMBL/GenBank/DDBJ databases">
        <title>Whole genome shotgun sequence of Streptomyces hygroscopicus subsp. glebosus NBRC 13786.</title>
        <authorList>
            <person name="Ichikawa N."/>
            <person name="Kimura A."/>
            <person name="Kitahashi Y."/>
            <person name="Komaki H."/>
            <person name="Tamura T."/>
        </authorList>
    </citation>
    <scope>NUCLEOTIDE SEQUENCE [LARGE SCALE GENOMIC DNA]</scope>
    <source>
        <strain evidence="1 2">NBRC 13786</strain>
    </source>
</reference>
<dbReference type="Proteomes" id="UP000430079">
    <property type="component" value="Unassembled WGS sequence"/>
</dbReference>
<sequence length="81" mass="9160">MRMALGLTAAWLIRVDRRESFRKRIGDLLQASEVCYSSGAYCFALARFGSHADAEILTVYPKPLPPPNRPPLRLRHQLVPP</sequence>
<organism evidence="1 2">
    <name type="scientific">Streptomyces glebosus</name>
    <dbReference type="NCBI Taxonomy" id="249580"/>
    <lineage>
        <taxon>Bacteria</taxon>
        <taxon>Bacillati</taxon>
        <taxon>Actinomycetota</taxon>
        <taxon>Actinomycetes</taxon>
        <taxon>Kitasatosporales</taxon>
        <taxon>Streptomycetaceae</taxon>
        <taxon>Streptomyces</taxon>
    </lineage>
</organism>
<keyword evidence="2" id="KW-1185">Reference proteome</keyword>
<dbReference type="EMBL" id="BLIO01000001">
    <property type="protein sequence ID" value="GFE14603.1"/>
    <property type="molecule type" value="Genomic_DNA"/>
</dbReference>